<feature type="chain" id="PRO_5043121334" evidence="2">
    <location>
        <begin position="18"/>
        <end position="223"/>
    </location>
</feature>
<keyword evidence="1" id="KW-0472">Membrane</keyword>
<reference evidence="5" key="1">
    <citation type="submission" date="2017-02" db="UniProtKB">
        <authorList>
            <consortium name="WormBaseParasite"/>
        </authorList>
    </citation>
    <scope>IDENTIFICATION</scope>
</reference>
<dbReference type="OrthoDB" id="5862736at2759"/>
<gene>
    <name evidence="3" type="ORF">ASIM_LOCUS16574</name>
</gene>
<keyword evidence="1" id="KW-1133">Transmembrane helix</keyword>
<evidence type="ECO:0000256" key="1">
    <source>
        <dbReference type="SAM" id="Phobius"/>
    </source>
</evidence>
<feature type="signal peptide" evidence="2">
    <location>
        <begin position="1"/>
        <end position="17"/>
    </location>
</feature>
<dbReference type="WBParaSite" id="ASIM_0001716701-mRNA-1">
    <property type="protein sequence ID" value="ASIM_0001716701-mRNA-1"/>
    <property type="gene ID" value="ASIM_0001716701"/>
</dbReference>
<evidence type="ECO:0000256" key="2">
    <source>
        <dbReference type="SAM" id="SignalP"/>
    </source>
</evidence>
<proteinExistence type="predicted"/>
<evidence type="ECO:0000313" key="4">
    <source>
        <dbReference type="Proteomes" id="UP000267096"/>
    </source>
</evidence>
<keyword evidence="1" id="KW-0812">Transmembrane</keyword>
<organism evidence="5">
    <name type="scientific">Anisakis simplex</name>
    <name type="common">Herring worm</name>
    <dbReference type="NCBI Taxonomy" id="6269"/>
    <lineage>
        <taxon>Eukaryota</taxon>
        <taxon>Metazoa</taxon>
        <taxon>Ecdysozoa</taxon>
        <taxon>Nematoda</taxon>
        <taxon>Chromadorea</taxon>
        <taxon>Rhabditida</taxon>
        <taxon>Spirurina</taxon>
        <taxon>Ascaridomorpha</taxon>
        <taxon>Ascaridoidea</taxon>
        <taxon>Anisakidae</taxon>
        <taxon>Anisakis</taxon>
        <taxon>Anisakis simplex complex</taxon>
    </lineage>
</organism>
<accession>A0A0M3K876</accession>
<name>A0A0M3K876_ANISI</name>
<evidence type="ECO:0000313" key="3">
    <source>
        <dbReference type="EMBL" id="VDK58171.1"/>
    </source>
</evidence>
<reference evidence="3 4" key="2">
    <citation type="submission" date="2018-11" db="EMBL/GenBank/DDBJ databases">
        <authorList>
            <consortium name="Pathogen Informatics"/>
        </authorList>
    </citation>
    <scope>NUCLEOTIDE SEQUENCE [LARGE SCALE GENOMIC DNA]</scope>
</reference>
<dbReference type="EMBL" id="UYRR01033215">
    <property type="protein sequence ID" value="VDK58171.1"/>
    <property type="molecule type" value="Genomic_DNA"/>
</dbReference>
<evidence type="ECO:0000313" key="5">
    <source>
        <dbReference type="WBParaSite" id="ASIM_0001716701-mRNA-1"/>
    </source>
</evidence>
<feature type="transmembrane region" description="Helical" evidence="1">
    <location>
        <begin position="195"/>
        <end position="214"/>
    </location>
</feature>
<protein>
    <submittedName>
        <fullName evidence="5">Activin_recp domain-containing protein</fullName>
    </submittedName>
</protein>
<dbReference type="AlphaFoldDB" id="A0A0M3K876"/>
<keyword evidence="2" id="KW-0732">Signal</keyword>
<dbReference type="Proteomes" id="UP000267096">
    <property type="component" value="Unassembled WGS sequence"/>
</dbReference>
<sequence length="223" mass="25274">MYRTVILLFTFCRSSQALRCWYCDGDRMTKRGGQEEVAAWMTPSNRCCVPRIVECPYTSAYCLWAFVDGLTKFWISGCNADEFVGCDAHPMPYNATLERCQCQTDLCNPIRRIPNCLATPRNAYRLTTEQISVDDIDSESDDEDITDYANVNSDENDENINSVDTITILDKNEIKTAGSSNGGNRLFKTLRLSTGGFSALFACNLYNLFILLLLRLNEHFVLM</sequence>
<keyword evidence="4" id="KW-1185">Reference proteome</keyword>